<dbReference type="EMBL" id="JH712641">
    <property type="protein sequence ID" value="EFO14587.1"/>
    <property type="molecule type" value="Genomic_DNA"/>
</dbReference>
<sequence>MNNRSGCHSVLLFPISATRNYELLQTLKIVVAFIGLGQLASTVIYLSTLFYDFSEMTAFYIGCYAGIFVNLSISCNWFFYYWRRECHTAGTKIYNKEGDDGSPIELHGRASEYFVSTVSMWNGNEEPEISWELTVAVIIAFHNLIGSSRNFFGRSSKFG</sequence>
<gene>
    <name evidence="2" type="ORF">LOAG_13930</name>
</gene>
<keyword evidence="1" id="KW-1133">Transmembrane helix</keyword>
<keyword evidence="1" id="KW-0472">Membrane</keyword>
<reference evidence="2" key="1">
    <citation type="submission" date="2012-04" db="EMBL/GenBank/DDBJ databases">
        <title>The Genome Sequence of Loa loa.</title>
        <authorList>
            <consortium name="The Broad Institute Genome Sequencing Platform"/>
            <consortium name="Broad Institute Genome Sequencing Center for Infectious Disease"/>
            <person name="Nutman T.B."/>
            <person name="Fink D.L."/>
            <person name="Russ C."/>
            <person name="Young S."/>
            <person name="Zeng Q."/>
            <person name="Gargeya S."/>
            <person name="Alvarado L."/>
            <person name="Berlin A."/>
            <person name="Chapman S.B."/>
            <person name="Chen Z."/>
            <person name="Freedman E."/>
            <person name="Gellesch M."/>
            <person name="Goldberg J."/>
            <person name="Griggs A."/>
            <person name="Gujja S."/>
            <person name="Heilman E.R."/>
            <person name="Heiman D."/>
            <person name="Howarth C."/>
            <person name="Mehta T."/>
            <person name="Neiman D."/>
            <person name="Pearson M."/>
            <person name="Roberts A."/>
            <person name="Saif S."/>
            <person name="Shea T."/>
            <person name="Shenoy N."/>
            <person name="Sisk P."/>
            <person name="Stolte C."/>
            <person name="Sykes S."/>
            <person name="White J."/>
            <person name="Yandava C."/>
            <person name="Haas B."/>
            <person name="Henn M.R."/>
            <person name="Nusbaum C."/>
            <person name="Birren B."/>
        </authorList>
    </citation>
    <scope>NUCLEOTIDE SEQUENCE [LARGE SCALE GENOMIC DNA]</scope>
</reference>
<dbReference type="InParanoid" id="A0A1S0TIN8"/>
<dbReference type="CTD" id="9951405"/>
<name>A0A1S0TIN8_LOALO</name>
<evidence type="ECO:0000256" key="1">
    <source>
        <dbReference type="SAM" id="Phobius"/>
    </source>
</evidence>
<organism evidence="2">
    <name type="scientific">Loa loa</name>
    <name type="common">Eye worm</name>
    <name type="synonym">Filaria loa</name>
    <dbReference type="NCBI Taxonomy" id="7209"/>
    <lineage>
        <taxon>Eukaryota</taxon>
        <taxon>Metazoa</taxon>
        <taxon>Ecdysozoa</taxon>
        <taxon>Nematoda</taxon>
        <taxon>Chromadorea</taxon>
        <taxon>Rhabditida</taxon>
        <taxon>Spirurina</taxon>
        <taxon>Spiruromorpha</taxon>
        <taxon>Filarioidea</taxon>
        <taxon>Onchocercidae</taxon>
        <taxon>Loa</taxon>
    </lineage>
</organism>
<proteinExistence type="predicted"/>
<dbReference type="RefSeq" id="XP_003149482.1">
    <property type="nucleotide sequence ID" value="XM_003149434.1"/>
</dbReference>
<dbReference type="GeneID" id="9951405"/>
<evidence type="ECO:0000313" key="2">
    <source>
        <dbReference type="EMBL" id="EFO14587.1"/>
    </source>
</evidence>
<accession>A0A1S0TIN8</accession>
<protein>
    <submittedName>
        <fullName evidence="2">Uncharacterized protein</fullName>
    </submittedName>
</protein>
<keyword evidence="1" id="KW-0812">Transmembrane</keyword>
<feature type="transmembrane region" description="Helical" evidence="1">
    <location>
        <begin position="29"/>
        <end position="51"/>
    </location>
</feature>
<dbReference type="AlphaFoldDB" id="A0A1S0TIN8"/>
<feature type="transmembrane region" description="Helical" evidence="1">
    <location>
        <begin position="57"/>
        <end position="82"/>
    </location>
</feature>
<dbReference type="KEGG" id="loa:LOAG_13930"/>